<dbReference type="Proteomes" id="UP001279681">
    <property type="component" value="Unassembled WGS sequence"/>
</dbReference>
<feature type="transmembrane region" description="Helical" evidence="1">
    <location>
        <begin position="235"/>
        <end position="253"/>
    </location>
</feature>
<keyword evidence="1" id="KW-0812">Transmembrane</keyword>
<protein>
    <submittedName>
        <fullName evidence="2">Ethanolamine utilization protein EutH</fullName>
    </submittedName>
</protein>
<proteinExistence type="predicted"/>
<keyword evidence="3" id="KW-1185">Reference proteome</keyword>
<name>A0ABU4W768_9FUSO</name>
<feature type="transmembrane region" description="Helical" evidence="1">
    <location>
        <begin position="140"/>
        <end position="160"/>
    </location>
</feature>
<dbReference type="PIRSF" id="PIRSF019466">
    <property type="entry name" value="EutH"/>
    <property type="match status" value="1"/>
</dbReference>
<feature type="transmembrane region" description="Helical" evidence="1">
    <location>
        <begin position="329"/>
        <end position="351"/>
    </location>
</feature>
<organism evidence="2 3">
    <name type="scientific">Candidatus Cetobacterium colombiensis</name>
    <dbReference type="NCBI Taxonomy" id="3073100"/>
    <lineage>
        <taxon>Bacteria</taxon>
        <taxon>Fusobacteriati</taxon>
        <taxon>Fusobacteriota</taxon>
        <taxon>Fusobacteriia</taxon>
        <taxon>Fusobacteriales</taxon>
        <taxon>Fusobacteriaceae</taxon>
        <taxon>Cetobacterium</taxon>
    </lineage>
</organism>
<feature type="transmembrane region" description="Helical" evidence="1">
    <location>
        <begin position="104"/>
        <end position="128"/>
    </location>
</feature>
<accession>A0ABU4W768</accession>
<dbReference type="Pfam" id="PF04346">
    <property type="entry name" value="EutH"/>
    <property type="match status" value="1"/>
</dbReference>
<dbReference type="NCBIfam" id="NF011667">
    <property type="entry name" value="PRK15086.1-3"/>
    <property type="match status" value="1"/>
</dbReference>
<dbReference type="InterPro" id="IPR007441">
    <property type="entry name" value="EutH"/>
</dbReference>
<dbReference type="PANTHER" id="PTHR40089:SF1">
    <property type="entry name" value="ETHANOLAMINE PERMEASE EUTH-RELATED"/>
    <property type="match status" value="1"/>
</dbReference>
<evidence type="ECO:0000256" key="1">
    <source>
        <dbReference type="SAM" id="Phobius"/>
    </source>
</evidence>
<evidence type="ECO:0000313" key="3">
    <source>
        <dbReference type="Proteomes" id="UP001279681"/>
    </source>
</evidence>
<reference evidence="3" key="1">
    <citation type="submission" date="2023-07" db="EMBL/GenBank/DDBJ databases">
        <authorList>
            <person name="Colorado M.A."/>
            <person name="Villamil L.M."/>
            <person name="Melo J.F."/>
            <person name="Rodriguez J.A."/>
            <person name="Ruiz R.Y."/>
        </authorList>
    </citation>
    <scope>NUCLEOTIDE SEQUENCE [LARGE SCALE GENOMIC DNA]</scope>
    <source>
        <strain evidence="3">C33</strain>
    </source>
</reference>
<feature type="transmembrane region" description="Helical" evidence="1">
    <location>
        <begin position="166"/>
        <end position="186"/>
    </location>
</feature>
<gene>
    <name evidence="2" type="primary">eutH</name>
    <name evidence="2" type="ORF">RFV38_00930</name>
</gene>
<feature type="transmembrane region" description="Helical" evidence="1">
    <location>
        <begin position="301"/>
        <end position="323"/>
    </location>
</feature>
<dbReference type="RefSeq" id="WP_320312485.1">
    <property type="nucleotide sequence ID" value="NZ_JAVIKH010000001.1"/>
</dbReference>
<feature type="transmembrane region" description="Helical" evidence="1">
    <location>
        <begin position="35"/>
        <end position="55"/>
    </location>
</feature>
<sequence>MKVIFFVLTFFAVLGALDRCTGNKLGYGKRFQEGICVAGPLILAMLGILSISPLISKFAKPFVEKLYFLTGVDPSIYINSILATDMGGYFLAKDLAINQNLIDFSGIILGSMLGTVVIFTMPVAFGIIDSSSKEKFSKGILSGVATIPLGCLVGGLMMGINTTLIVYNLIPVIIFSGVICLGLLFFPEKTCKTFDKFGKLMTILITLGLILTIVETMFGYSIIEGLNPIDESMKVITRVTLTLSGAYPFLYFVEKYLKNILKKIGTLLGIDESGTAGFMASLVNSIPMFGIFDKMDDDSKIINSAFAVAGSYVFGGQLGFVAGVSPENVMPFIVAKLVAGFSAVYLAKVMFINKKERNKNFTLNKSFKIN</sequence>
<keyword evidence="1" id="KW-0472">Membrane</keyword>
<dbReference type="PANTHER" id="PTHR40089">
    <property type="entry name" value="ETHANOLAMINE UTILIZATION PROTEIN EUTH"/>
    <property type="match status" value="1"/>
</dbReference>
<evidence type="ECO:0000313" key="2">
    <source>
        <dbReference type="EMBL" id="MDX8335074.1"/>
    </source>
</evidence>
<feature type="transmembrane region" description="Helical" evidence="1">
    <location>
        <begin position="198"/>
        <end position="223"/>
    </location>
</feature>
<comment type="caution">
    <text evidence="2">The sequence shown here is derived from an EMBL/GenBank/DDBJ whole genome shotgun (WGS) entry which is preliminary data.</text>
</comment>
<dbReference type="EMBL" id="JAVIKH010000001">
    <property type="protein sequence ID" value="MDX8335074.1"/>
    <property type="molecule type" value="Genomic_DNA"/>
</dbReference>
<keyword evidence="1" id="KW-1133">Transmembrane helix</keyword>